<keyword evidence="2" id="KW-1185">Reference proteome</keyword>
<reference evidence="1 2" key="1">
    <citation type="submission" date="2016-05" db="EMBL/GenBank/DDBJ databases">
        <title>Nuclear genome of Blastocystis sp. subtype 1 NandII.</title>
        <authorList>
            <person name="Gentekaki E."/>
            <person name="Curtis B."/>
            <person name="Stairs C."/>
            <person name="Eme L."/>
            <person name="Herman E."/>
            <person name="Klimes V."/>
            <person name="Arias M.C."/>
            <person name="Elias M."/>
            <person name="Hilliou F."/>
            <person name="Klute M."/>
            <person name="Malik S.-B."/>
            <person name="Pightling A."/>
            <person name="Rachubinski R."/>
            <person name="Salas D."/>
            <person name="Schlacht A."/>
            <person name="Suga H."/>
            <person name="Archibald J."/>
            <person name="Ball S.G."/>
            <person name="Clark G."/>
            <person name="Dacks J."/>
            <person name="Van Der Giezen M."/>
            <person name="Tsaousis A."/>
            <person name="Roger A."/>
        </authorList>
    </citation>
    <scope>NUCLEOTIDE SEQUENCE [LARGE SCALE GENOMIC DNA]</scope>
    <source>
        <strain evidence="2">ATCC 50177 / NandII</strain>
    </source>
</reference>
<sequence>MPQQKQAEPETYSSVLKNIRDLSGKKKASALLPVMRTMTKYLHKGDSELIDATLYHILKYAELLKADLDSAYFARVLSALKAYCVALKYAGQNDTLKSVVLQYANEAKEGRSDMSHCLAELFCIIRFCELDCEELDAIIQWGVTTSDPAVLRHCLGMLLAIAPEAPERAARLLHDTITNASTAAVISQDTLASVCYVKLCWALYKAKKDAAYLRVLCR</sequence>
<feature type="non-terminal residue" evidence="1">
    <location>
        <position position="218"/>
    </location>
</feature>
<proteinExistence type="predicted"/>
<protein>
    <submittedName>
        <fullName evidence="1">Uncharacterized protein</fullName>
    </submittedName>
</protein>
<dbReference type="Proteomes" id="UP000078348">
    <property type="component" value="Unassembled WGS sequence"/>
</dbReference>
<dbReference type="EMBL" id="LXWW01000512">
    <property type="protein sequence ID" value="OAO12758.1"/>
    <property type="molecule type" value="Genomic_DNA"/>
</dbReference>
<dbReference type="AlphaFoldDB" id="A0A196S6T6"/>
<organism evidence="1 2">
    <name type="scientific">Blastocystis sp. subtype 1 (strain ATCC 50177 / NandII)</name>
    <dbReference type="NCBI Taxonomy" id="478820"/>
    <lineage>
        <taxon>Eukaryota</taxon>
        <taxon>Sar</taxon>
        <taxon>Stramenopiles</taxon>
        <taxon>Bigyra</taxon>
        <taxon>Opalozoa</taxon>
        <taxon>Opalinata</taxon>
        <taxon>Blastocystidae</taxon>
        <taxon>Blastocystis</taxon>
    </lineage>
</organism>
<evidence type="ECO:0000313" key="2">
    <source>
        <dbReference type="Proteomes" id="UP000078348"/>
    </source>
</evidence>
<name>A0A196S6T6_BLAHN</name>
<accession>A0A196S6T6</accession>
<comment type="caution">
    <text evidence="1">The sequence shown here is derived from an EMBL/GenBank/DDBJ whole genome shotgun (WGS) entry which is preliminary data.</text>
</comment>
<evidence type="ECO:0000313" key="1">
    <source>
        <dbReference type="EMBL" id="OAO12758.1"/>
    </source>
</evidence>
<gene>
    <name evidence="1" type="ORF">AV274_5546</name>
</gene>